<dbReference type="Proteomes" id="UP000886667">
    <property type="component" value="Unassembled WGS sequence"/>
</dbReference>
<dbReference type="AlphaFoldDB" id="A0A9E4T9K8"/>
<dbReference type="Gene3D" id="1.25.10.90">
    <property type="match status" value="1"/>
</dbReference>
<accession>A0A9E4T9K8</accession>
<name>A0A9E4T9K8_9GAMM</name>
<dbReference type="InterPro" id="IPR016024">
    <property type="entry name" value="ARM-type_fold"/>
</dbReference>
<proteinExistence type="predicted"/>
<dbReference type="PANTHER" id="PTHR34070">
    <property type="entry name" value="ARMADILLO-TYPE FOLD"/>
    <property type="match status" value="1"/>
</dbReference>
<sequence length="234" mass="27544">MKAEQLTQKLQSLASTEMAAKSQRFFKTGAGQYGEGDQFLGIRVPILRQQARDFQQMSLTQVLRCLKSAYHEERLCALLILVRKFESGDEKLRERLFRRYLDHTRYINNWDLVDSSAYQIVGAYLLTRERRILYQLASSDSLWERRIAIIATYRFIKEQQYDGTLAIAEMLLMDQQDLIHKAVGWMVREVGNRDRSRAQQFLDPCYQAMPRTMLRYAIEKFPEPLRQNYLKGGI</sequence>
<comment type="caution">
    <text evidence="1">The sequence shown here is derived from an EMBL/GenBank/DDBJ whole genome shotgun (WGS) entry which is preliminary data.</text>
</comment>
<evidence type="ECO:0000313" key="1">
    <source>
        <dbReference type="EMBL" id="MCG7948814.1"/>
    </source>
</evidence>
<dbReference type="InterPro" id="IPR014825">
    <property type="entry name" value="DNA_alkylation"/>
</dbReference>
<gene>
    <name evidence="1" type="ORF">JAZ07_20935</name>
</gene>
<dbReference type="SUPFAM" id="SSF48371">
    <property type="entry name" value="ARM repeat"/>
    <property type="match status" value="1"/>
</dbReference>
<reference evidence="1" key="1">
    <citation type="journal article" date="2021" name="Proc. Natl. Acad. Sci. U.S.A.">
        <title>Global biogeography of chemosynthetic symbionts reveals both localized and globally distributed symbiont groups. .</title>
        <authorList>
            <person name="Osvatic J.T."/>
            <person name="Wilkins L.G.E."/>
            <person name="Leibrecht L."/>
            <person name="Leray M."/>
            <person name="Zauner S."/>
            <person name="Polzin J."/>
            <person name="Camacho Y."/>
            <person name="Gros O."/>
            <person name="van Gils J.A."/>
            <person name="Eisen J.A."/>
            <person name="Petersen J.M."/>
            <person name="Yuen B."/>
        </authorList>
    </citation>
    <scope>NUCLEOTIDE SEQUENCE</scope>
    <source>
        <strain evidence="1">MAGclacostrist064TRANS</strain>
    </source>
</reference>
<dbReference type="PANTHER" id="PTHR34070:SF1">
    <property type="entry name" value="DNA ALKYLATION REPAIR PROTEIN"/>
    <property type="match status" value="1"/>
</dbReference>
<organism evidence="1 2">
    <name type="scientific">Candidatus Thiodiazotropha taylori</name>
    <dbReference type="NCBI Taxonomy" id="2792791"/>
    <lineage>
        <taxon>Bacteria</taxon>
        <taxon>Pseudomonadati</taxon>
        <taxon>Pseudomonadota</taxon>
        <taxon>Gammaproteobacteria</taxon>
        <taxon>Chromatiales</taxon>
        <taxon>Sedimenticolaceae</taxon>
        <taxon>Candidatus Thiodiazotropha</taxon>
    </lineage>
</organism>
<dbReference type="CDD" id="cd06561">
    <property type="entry name" value="AlkD_like"/>
    <property type="match status" value="1"/>
</dbReference>
<dbReference type="EMBL" id="JAEPCM010000788">
    <property type="protein sequence ID" value="MCG7948814.1"/>
    <property type="molecule type" value="Genomic_DNA"/>
</dbReference>
<protein>
    <submittedName>
        <fullName evidence="1">DNA alkylation repair protein</fullName>
    </submittedName>
</protein>
<evidence type="ECO:0000313" key="2">
    <source>
        <dbReference type="Proteomes" id="UP000886667"/>
    </source>
</evidence>
<dbReference type="Pfam" id="PF08713">
    <property type="entry name" value="DNA_alkylation"/>
    <property type="match status" value="1"/>
</dbReference>